<dbReference type="GO" id="GO:0004252">
    <property type="term" value="F:serine-type endopeptidase activity"/>
    <property type="evidence" value="ECO:0007669"/>
    <property type="project" value="InterPro"/>
</dbReference>
<proteinExistence type="predicted"/>
<reference evidence="3" key="1">
    <citation type="submission" date="2013-11" db="EMBL/GenBank/DDBJ databases">
        <title>The genomic landscape of the Guanapo guppy.</title>
        <authorList>
            <person name="Kuenstner A."/>
            <person name="Dreyer C."/>
        </authorList>
    </citation>
    <scope>NUCLEOTIDE SEQUENCE</scope>
    <source>
        <strain evidence="3">Guanapo</strain>
    </source>
</reference>
<dbReference type="Bgee" id="ENSPREG00000010580">
    <property type="expression patterns" value="Expressed in caudal fin"/>
</dbReference>
<evidence type="ECO:0000313" key="3">
    <source>
        <dbReference type="Proteomes" id="UP000242638"/>
    </source>
</evidence>
<evidence type="ECO:0000259" key="1">
    <source>
        <dbReference type="Pfam" id="PF00089"/>
    </source>
</evidence>
<reference evidence="2" key="3">
    <citation type="submission" date="2025-09" db="UniProtKB">
        <authorList>
            <consortium name="Ensembl"/>
        </authorList>
    </citation>
    <scope>IDENTIFICATION</scope>
    <source>
        <strain evidence="2">Guanapo</strain>
    </source>
</reference>
<dbReference type="InterPro" id="IPR043504">
    <property type="entry name" value="Peptidase_S1_PA_chymotrypsin"/>
</dbReference>
<dbReference type="Ensembl" id="ENSPRET00000015840.1">
    <property type="protein sequence ID" value="ENSPREP00000015676.1"/>
    <property type="gene ID" value="ENSPREG00000010580.1"/>
</dbReference>
<dbReference type="InterPro" id="IPR009003">
    <property type="entry name" value="Peptidase_S1_PA"/>
</dbReference>
<reference evidence="2" key="2">
    <citation type="submission" date="2025-08" db="UniProtKB">
        <authorList>
            <consortium name="Ensembl"/>
        </authorList>
    </citation>
    <scope>IDENTIFICATION</scope>
    <source>
        <strain evidence="2">Guanapo</strain>
    </source>
</reference>
<dbReference type="InterPro" id="IPR001254">
    <property type="entry name" value="Trypsin_dom"/>
</dbReference>
<dbReference type="AlphaFoldDB" id="A0A3P9P1H7"/>
<accession>A0A3P9P1H7</accession>
<sequence>MGGAKMAERRIIGGQNCDNTEHLYHVRLESSRGEETIRCGGSLIHPQWILTAARYMKTILSADHQVFCLFSII</sequence>
<dbReference type="Pfam" id="PF00089">
    <property type="entry name" value="Trypsin"/>
    <property type="match status" value="1"/>
</dbReference>
<organism evidence="2 3">
    <name type="scientific">Poecilia reticulata</name>
    <name type="common">Guppy</name>
    <name type="synonym">Acanthophacelus reticulatus</name>
    <dbReference type="NCBI Taxonomy" id="8081"/>
    <lineage>
        <taxon>Eukaryota</taxon>
        <taxon>Metazoa</taxon>
        <taxon>Chordata</taxon>
        <taxon>Craniata</taxon>
        <taxon>Vertebrata</taxon>
        <taxon>Euteleostomi</taxon>
        <taxon>Actinopterygii</taxon>
        <taxon>Neopterygii</taxon>
        <taxon>Teleostei</taxon>
        <taxon>Neoteleostei</taxon>
        <taxon>Acanthomorphata</taxon>
        <taxon>Ovalentaria</taxon>
        <taxon>Atherinomorphae</taxon>
        <taxon>Cyprinodontiformes</taxon>
        <taxon>Poeciliidae</taxon>
        <taxon>Poeciliinae</taxon>
        <taxon>Poecilia</taxon>
    </lineage>
</organism>
<dbReference type="OMA" id="NCDNTEH"/>
<dbReference type="Proteomes" id="UP000242638">
    <property type="component" value="Unassembled WGS sequence"/>
</dbReference>
<dbReference type="GO" id="GO:0006508">
    <property type="term" value="P:proteolysis"/>
    <property type="evidence" value="ECO:0007669"/>
    <property type="project" value="InterPro"/>
</dbReference>
<feature type="domain" description="Peptidase S1" evidence="1">
    <location>
        <begin position="11"/>
        <end position="57"/>
    </location>
</feature>
<dbReference type="GeneTree" id="ENSGT01150000287084"/>
<dbReference type="Gene3D" id="2.40.10.10">
    <property type="entry name" value="Trypsin-like serine proteases"/>
    <property type="match status" value="1"/>
</dbReference>
<protein>
    <recommendedName>
        <fullName evidence="1">Peptidase S1 domain-containing protein</fullName>
    </recommendedName>
</protein>
<dbReference type="SUPFAM" id="SSF50494">
    <property type="entry name" value="Trypsin-like serine proteases"/>
    <property type="match status" value="1"/>
</dbReference>
<dbReference type="STRING" id="8081.ENSPREP00000015676"/>
<evidence type="ECO:0000313" key="2">
    <source>
        <dbReference type="Ensembl" id="ENSPREP00000015676.1"/>
    </source>
</evidence>
<keyword evidence="3" id="KW-1185">Reference proteome</keyword>
<name>A0A3P9P1H7_POERE</name>